<accession>A0ABT0YKX8</accession>
<organism evidence="11 12">
    <name type="scientific">Caldimonas mangrovi</name>
    <dbReference type="NCBI Taxonomy" id="2944811"/>
    <lineage>
        <taxon>Bacteria</taxon>
        <taxon>Pseudomonadati</taxon>
        <taxon>Pseudomonadota</taxon>
        <taxon>Betaproteobacteria</taxon>
        <taxon>Burkholderiales</taxon>
        <taxon>Sphaerotilaceae</taxon>
        <taxon>Caldimonas</taxon>
    </lineage>
</organism>
<evidence type="ECO:0000256" key="6">
    <source>
        <dbReference type="ARBA" id="ARBA00037589"/>
    </source>
</evidence>
<evidence type="ECO:0000256" key="5">
    <source>
        <dbReference type="ARBA" id="ARBA00023244"/>
    </source>
</evidence>
<protein>
    <recommendedName>
        <fullName evidence="7 9">Uroporphyrinogen-III synthase</fullName>
        <ecNumber evidence="3 9">4.2.1.75</ecNumber>
    </recommendedName>
</protein>
<proteinExistence type="inferred from homology"/>
<comment type="pathway">
    <text evidence="1 9">Porphyrin-containing compound metabolism; protoporphyrin-IX biosynthesis; coproporphyrinogen-III from 5-aminolevulinate: step 3/4.</text>
</comment>
<keyword evidence="4 9" id="KW-0456">Lyase</keyword>
<dbReference type="InterPro" id="IPR039793">
    <property type="entry name" value="UROS/Hem4"/>
</dbReference>
<dbReference type="Proteomes" id="UP001165541">
    <property type="component" value="Unassembled WGS sequence"/>
</dbReference>
<dbReference type="Pfam" id="PF02602">
    <property type="entry name" value="HEM4"/>
    <property type="match status" value="1"/>
</dbReference>
<comment type="similarity">
    <text evidence="2 9">Belongs to the uroporphyrinogen-III synthase family.</text>
</comment>
<gene>
    <name evidence="11" type="ORF">M8A51_04930</name>
</gene>
<evidence type="ECO:0000256" key="9">
    <source>
        <dbReference type="RuleBase" id="RU366031"/>
    </source>
</evidence>
<evidence type="ECO:0000259" key="10">
    <source>
        <dbReference type="Pfam" id="PF02602"/>
    </source>
</evidence>
<name>A0ABT0YKX8_9BURK</name>
<evidence type="ECO:0000256" key="1">
    <source>
        <dbReference type="ARBA" id="ARBA00004772"/>
    </source>
</evidence>
<comment type="function">
    <text evidence="6 9">Catalyzes cyclization of the linear tetrapyrrole, hydroxymethylbilane, to the macrocyclic uroporphyrinogen III.</text>
</comment>
<evidence type="ECO:0000256" key="7">
    <source>
        <dbReference type="ARBA" id="ARBA00040167"/>
    </source>
</evidence>
<evidence type="ECO:0000313" key="11">
    <source>
        <dbReference type="EMBL" id="MCM5678872.1"/>
    </source>
</evidence>
<dbReference type="CDD" id="cd06578">
    <property type="entry name" value="HemD"/>
    <property type="match status" value="1"/>
</dbReference>
<feature type="domain" description="Tetrapyrrole biosynthesis uroporphyrinogen III synthase" evidence="10">
    <location>
        <begin position="14"/>
        <end position="247"/>
    </location>
</feature>
<dbReference type="PANTHER" id="PTHR38042">
    <property type="entry name" value="UROPORPHYRINOGEN-III SYNTHASE, CHLOROPLASTIC"/>
    <property type="match status" value="1"/>
</dbReference>
<dbReference type="Gene3D" id="3.40.50.10090">
    <property type="match status" value="2"/>
</dbReference>
<dbReference type="InterPro" id="IPR036108">
    <property type="entry name" value="4pyrrol_syn_uPrphyn_synt_sf"/>
</dbReference>
<evidence type="ECO:0000256" key="2">
    <source>
        <dbReference type="ARBA" id="ARBA00008133"/>
    </source>
</evidence>
<comment type="catalytic activity">
    <reaction evidence="8 9">
        <text>hydroxymethylbilane = uroporphyrinogen III + H2O</text>
        <dbReference type="Rhea" id="RHEA:18965"/>
        <dbReference type="ChEBI" id="CHEBI:15377"/>
        <dbReference type="ChEBI" id="CHEBI:57308"/>
        <dbReference type="ChEBI" id="CHEBI:57845"/>
        <dbReference type="EC" id="4.2.1.75"/>
    </reaction>
</comment>
<sequence length="260" mass="28095">MRVLVTRPAAQAAAWVAQLRRAGLDAHALPLIDIAPPPDAAAVHGAWLRLGGYRAVMFVSPNAVEQFFALRPPAAAWPEAVLAASPGPGTDTALQAAGVPATQRLQPDSAAVQFDSTSLWERLRELSWPGERVLVVRGDGGRNWLAERLREAGAEVEFVCAYRRHAPLLDAGAQALLGDAIARPAQHLWFFSSSEAVDHLERCCAERGLHPDWSQARALATHPRIVQRARRLGIVEPVECRPSMEAVTAAIERSIQSSAP</sequence>
<evidence type="ECO:0000256" key="3">
    <source>
        <dbReference type="ARBA" id="ARBA00013109"/>
    </source>
</evidence>
<dbReference type="PANTHER" id="PTHR38042:SF1">
    <property type="entry name" value="UROPORPHYRINOGEN-III SYNTHASE, CHLOROPLASTIC"/>
    <property type="match status" value="1"/>
</dbReference>
<evidence type="ECO:0000313" key="12">
    <source>
        <dbReference type="Proteomes" id="UP001165541"/>
    </source>
</evidence>
<comment type="caution">
    <text evidence="11">The sequence shown here is derived from an EMBL/GenBank/DDBJ whole genome shotgun (WGS) entry which is preliminary data.</text>
</comment>
<dbReference type="InterPro" id="IPR003754">
    <property type="entry name" value="4pyrrol_synth_uPrphyn_synth"/>
</dbReference>
<keyword evidence="12" id="KW-1185">Reference proteome</keyword>
<evidence type="ECO:0000256" key="4">
    <source>
        <dbReference type="ARBA" id="ARBA00023239"/>
    </source>
</evidence>
<dbReference type="RefSeq" id="WP_251776998.1">
    <property type="nucleotide sequence ID" value="NZ_JAMKFE010000002.1"/>
</dbReference>
<evidence type="ECO:0000256" key="8">
    <source>
        <dbReference type="ARBA" id="ARBA00048617"/>
    </source>
</evidence>
<reference evidence="11" key="1">
    <citation type="submission" date="2022-05" db="EMBL/GenBank/DDBJ databases">
        <title>Schlegelella sp. nov., isolated from mangrove soil.</title>
        <authorList>
            <person name="Liu Y."/>
            <person name="Ge X."/>
            <person name="Liu W."/>
        </authorList>
    </citation>
    <scope>NUCLEOTIDE SEQUENCE</scope>
    <source>
        <strain evidence="11">S2-27</strain>
    </source>
</reference>
<dbReference type="SUPFAM" id="SSF69618">
    <property type="entry name" value="HemD-like"/>
    <property type="match status" value="1"/>
</dbReference>
<dbReference type="GO" id="GO:0004852">
    <property type="term" value="F:uroporphyrinogen-III synthase activity"/>
    <property type="evidence" value="ECO:0007669"/>
    <property type="project" value="UniProtKB-EC"/>
</dbReference>
<dbReference type="EC" id="4.2.1.75" evidence="3 9"/>
<dbReference type="EMBL" id="JAMKFE010000002">
    <property type="protein sequence ID" value="MCM5678872.1"/>
    <property type="molecule type" value="Genomic_DNA"/>
</dbReference>
<keyword evidence="5 9" id="KW-0627">Porphyrin biosynthesis</keyword>